<dbReference type="Proteomes" id="UP001529510">
    <property type="component" value="Unassembled WGS sequence"/>
</dbReference>
<dbReference type="SUPFAM" id="SSF52540">
    <property type="entry name" value="P-loop containing nucleoside triphosphate hydrolases"/>
    <property type="match status" value="1"/>
</dbReference>
<evidence type="ECO:0000259" key="1">
    <source>
        <dbReference type="Pfam" id="PF00270"/>
    </source>
</evidence>
<feature type="non-terminal residue" evidence="2">
    <location>
        <position position="57"/>
    </location>
</feature>
<dbReference type="InterPro" id="IPR011545">
    <property type="entry name" value="DEAD/DEAH_box_helicase_dom"/>
</dbReference>
<organism evidence="2 3">
    <name type="scientific">Cirrhinus mrigala</name>
    <name type="common">Mrigala</name>
    <dbReference type="NCBI Taxonomy" id="683832"/>
    <lineage>
        <taxon>Eukaryota</taxon>
        <taxon>Metazoa</taxon>
        <taxon>Chordata</taxon>
        <taxon>Craniata</taxon>
        <taxon>Vertebrata</taxon>
        <taxon>Euteleostomi</taxon>
        <taxon>Actinopterygii</taxon>
        <taxon>Neopterygii</taxon>
        <taxon>Teleostei</taxon>
        <taxon>Ostariophysi</taxon>
        <taxon>Cypriniformes</taxon>
        <taxon>Cyprinidae</taxon>
        <taxon>Labeoninae</taxon>
        <taxon>Labeonini</taxon>
        <taxon>Cirrhinus</taxon>
    </lineage>
</organism>
<name>A0ABD0Q5Y0_CIRMR</name>
<proteinExistence type="predicted"/>
<evidence type="ECO:0000313" key="3">
    <source>
        <dbReference type="Proteomes" id="UP001529510"/>
    </source>
</evidence>
<reference evidence="2 3" key="1">
    <citation type="submission" date="2024-05" db="EMBL/GenBank/DDBJ databases">
        <title>Genome sequencing and assembly of Indian major carp, Cirrhinus mrigala (Hamilton, 1822).</title>
        <authorList>
            <person name="Mohindra V."/>
            <person name="Chowdhury L.M."/>
            <person name="Lal K."/>
            <person name="Jena J.K."/>
        </authorList>
    </citation>
    <scope>NUCLEOTIDE SEQUENCE [LARGE SCALE GENOMIC DNA]</scope>
    <source>
        <strain evidence="2">CM1030</strain>
        <tissue evidence="2">Blood</tissue>
    </source>
</reference>
<evidence type="ECO:0000313" key="2">
    <source>
        <dbReference type="EMBL" id="KAL0181688.1"/>
    </source>
</evidence>
<keyword evidence="3" id="KW-1185">Reference proteome</keyword>
<accession>A0ABD0Q5Y0</accession>
<sequence>RGTKLQEQIVIGTPGTVLDWCQKLKFIDPKKIKVFVLDEADVMIATQGHQDQSIRIQ</sequence>
<dbReference type="InterPro" id="IPR027417">
    <property type="entry name" value="P-loop_NTPase"/>
</dbReference>
<gene>
    <name evidence="2" type="ORF">M9458_024094</name>
</gene>
<comment type="caution">
    <text evidence="2">The sequence shown here is derived from an EMBL/GenBank/DDBJ whole genome shotgun (WGS) entry which is preliminary data.</text>
</comment>
<feature type="non-terminal residue" evidence="2">
    <location>
        <position position="1"/>
    </location>
</feature>
<feature type="domain" description="DEAD/DEAH-box helicase" evidence="1">
    <location>
        <begin position="7"/>
        <end position="53"/>
    </location>
</feature>
<protein>
    <recommendedName>
        <fullName evidence="1">DEAD/DEAH-box helicase domain-containing protein</fullName>
    </recommendedName>
</protein>
<dbReference type="Pfam" id="PF00270">
    <property type="entry name" value="DEAD"/>
    <property type="match status" value="1"/>
</dbReference>
<dbReference type="EMBL" id="JAMKFB020000011">
    <property type="protein sequence ID" value="KAL0181688.1"/>
    <property type="molecule type" value="Genomic_DNA"/>
</dbReference>
<dbReference type="Gene3D" id="3.40.50.300">
    <property type="entry name" value="P-loop containing nucleotide triphosphate hydrolases"/>
    <property type="match status" value="1"/>
</dbReference>
<dbReference type="AlphaFoldDB" id="A0ABD0Q5Y0"/>